<dbReference type="Proteomes" id="UP000789831">
    <property type="component" value="Unassembled WGS sequence"/>
</dbReference>
<feature type="region of interest" description="Disordered" evidence="7">
    <location>
        <begin position="357"/>
        <end position="415"/>
    </location>
</feature>
<reference evidence="9" key="1">
    <citation type="submission" date="2021-06" db="EMBL/GenBank/DDBJ databases">
        <authorList>
            <person name="Kallberg Y."/>
            <person name="Tangrot J."/>
            <person name="Rosling A."/>
        </authorList>
    </citation>
    <scope>NUCLEOTIDE SEQUENCE</scope>
    <source>
        <strain evidence="9">MT106</strain>
    </source>
</reference>
<name>A0A9N8VYZ4_9GLOM</name>
<dbReference type="SMART" id="SM00401">
    <property type="entry name" value="ZnF_GATA"/>
    <property type="match status" value="2"/>
</dbReference>
<dbReference type="GO" id="GO:0008270">
    <property type="term" value="F:zinc ion binding"/>
    <property type="evidence" value="ECO:0007669"/>
    <property type="project" value="UniProtKB-KW"/>
</dbReference>
<evidence type="ECO:0000313" key="10">
    <source>
        <dbReference type="Proteomes" id="UP000789831"/>
    </source>
</evidence>
<feature type="compositionally biased region" description="Polar residues" evidence="7">
    <location>
        <begin position="384"/>
        <end position="415"/>
    </location>
</feature>
<evidence type="ECO:0000256" key="4">
    <source>
        <dbReference type="ARBA" id="ARBA00022833"/>
    </source>
</evidence>
<dbReference type="PANTHER" id="PTHR10071:SF337">
    <property type="entry name" value="GATA-BINDING FACTOR A"/>
    <property type="match status" value="1"/>
</dbReference>
<dbReference type="Gene3D" id="3.30.50.10">
    <property type="entry name" value="Erythroid Transcription Factor GATA-1, subunit A"/>
    <property type="match status" value="2"/>
</dbReference>
<dbReference type="InterPro" id="IPR000679">
    <property type="entry name" value="Znf_GATA"/>
</dbReference>
<dbReference type="OrthoDB" id="515401at2759"/>
<dbReference type="PROSITE" id="PS50114">
    <property type="entry name" value="GATA_ZN_FINGER_2"/>
    <property type="match status" value="2"/>
</dbReference>
<keyword evidence="5" id="KW-0539">Nucleus</keyword>
<feature type="compositionally biased region" description="Low complexity" evidence="7">
    <location>
        <begin position="358"/>
        <end position="373"/>
    </location>
</feature>
<comment type="subcellular location">
    <subcellularLocation>
        <location evidence="1">Nucleus</location>
    </subcellularLocation>
</comment>
<dbReference type="CDD" id="cd00202">
    <property type="entry name" value="ZnF_GATA"/>
    <property type="match status" value="2"/>
</dbReference>
<dbReference type="AlphaFoldDB" id="A0A9N8VYZ4"/>
<dbReference type="Pfam" id="PF00320">
    <property type="entry name" value="GATA"/>
    <property type="match status" value="2"/>
</dbReference>
<accession>A0A9N8VYZ4</accession>
<organism evidence="9 10">
    <name type="scientific">Ambispora gerdemannii</name>
    <dbReference type="NCBI Taxonomy" id="144530"/>
    <lineage>
        <taxon>Eukaryota</taxon>
        <taxon>Fungi</taxon>
        <taxon>Fungi incertae sedis</taxon>
        <taxon>Mucoromycota</taxon>
        <taxon>Glomeromycotina</taxon>
        <taxon>Glomeromycetes</taxon>
        <taxon>Archaeosporales</taxon>
        <taxon>Ambisporaceae</taxon>
        <taxon>Ambispora</taxon>
    </lineage>
</organism>
<feature type="domain" description="GATA-type" evidence="8">
    <location>
        <begin position="238"/>
        <end position="293"/>
    </location>
</feature>
<evidence type="ECO:0000256" key="3">
    <source>
        <dbReference type="ARBA" id="ARBA00022771"/>
    </source>
</evidence>
<dbReference type="InterPro" id="IPR013088">
    <property type="entry name" value="Znf_NHR/GATA"/>
</dbReference>
<proteinExistence type="predicted"/>
<evidence type="ECO:0000256" key="2">
    <source>
        <dbReference type="ARBA" id="ARBA00022723"/>
    </source>
</evidence>
<evidence type="ECO:0000256" key="1">
    <source>
        <dbReference type="ARBA" id="ARBA00004123"/>
    </source>
</evidence>
<keyword evidence="10" id="KW-1185">Reference proteome</keyword>
<dbReference type="GO" id="GO:0000978">
    <property type="term" value="F:RNA polymerase II cis-regulatory region sequence-specific DNA binding"/>
    <property type="evidence" value="ECO:0007669"/>
    <property type="project" value="TreeGrafter"/>
</dbReference>
<feature type="region of interest" description="Disordered" evidence="7">
    <location>
        <begin position="1"/>
        <end position="22"/>
    </location>
</feature>
<feature type="domain" description="GATA-type" evidence="8">
    <location>
        <begin position="298"/>
        <end position="339"/>
    </location>
</feature>
<dbReference type="GO" id="GO:0005634">
    <property type="term" value="C:nucleus"/>
    <property type="evidence" value="ECO:0007669"/>
    <property type="project" value="UniProtKB-SubCell"/>
</dbReference>
<gene>
    <name evidence="9" type="ORF">AGERDE_LOCUS2571</name>
</gene>
<dbReference type="InterPro" id="IPR039355">
    <property type="entry name" value="Transcription_factor_GATA"/>
</dbReference>
<keyword evidence="4" id="KW-0862">Zinc</keyword>
<dbReference type="GO" id="GO:0045165">
    <property type="term" value="P:cell fate commitment"/>
    <property type="evidence" value="ECO:0007669"/>
    <property type="project" value="TreeGrafter"/>
</dbReference>
<keyword evidence="3 6" id="KW-0863">Zinc-finger</keyword>
<sequence length="415" mass="46588">MDTDANSNHQPSENYHQSRQNNCATNSVENECQNSENRITFYNNTITQQQSSSGTPHFVYPRYFYESHHGYLPPQPSQHTMTHYYHHQPPTSQSQSQISGDNKYSTIPAAAQCSALACASIPPQYANSFLHPQHMNQPLQFYSHPNVPSHAISLPHAYPLHQPQQHHHPHHQVTSVAAQSLQEYAALASAEANSNLERALLKKGRKFPTSPSISSSADLKYEETNAYHGSAHQHHQRKGDQLKCSNCGVRETPAWRRDLQGIALLCNSCGLYLKNKGVHRPTERAPDGTIRLKRASKQESEISCSNCHTKNTPCWRGNQNHKLCNKCGLFLKTHGYPRPPSPELRARRGLSTATAVFSSTNSNNDHNNSTTVNRAESHQHTDVIQEQEQQSIAYSESQLKSQTQQNESQSPPIIL</sequence>
<dbReference type="SUPFAM" id="SSF57716">
    <property type="entry name" value="Glucocorticoid receptor-like (DNA-binding domain)"/>
    <property type="match status" value="2"/>
</dbReference>
<evidence type="ECO:0000313" key="9">
    <source>
        <dbReference type="EMBL" id="CAG8467566.1"/>
    </source>
</evidence>
<dbReference type="PANTHER" id="PTHR10071">
    <property type="entry name" value="TRANSCRIPTION FACTOR GATA FAMILY MEMBER"/>
    <property type="match status" value="1"/>
</dbReference>
<protein>
    <submittedName>
        <fullName evidence="9">5217_t:CDS:1</fullName>
    </submittedName>
</protein>
<evidence type="ECO:0000256" key="5">
    <source>
        <dbReference type="ARBA" id="ARBA00023242"/>
    </source>
</evidence>
<comment type="caution">
    <text evidence="9">The sequence shown here is derived from an EMBL/GenBank/DDBJ whole genome shotgun (WGS) entry which is preliminary data.</text>
</comment>
<dbReference type="GO" id="GO:0045944">
    <property type="term" value="P:positive regulation of transcription by RNA polymerase II"/>
    <property type="evidence" value="ECO:0007669"/>
    <property type="project" value="TreeGrafter"/>
</dbReference>
<dbReference type="EMBL" id="CAJVPL010000220">
    <property type="protein sequence ID" value="CAG8467566.1"/>
    <property type="molecule type" value="Genomic_DNA"/>
</dbReference>
<dbReference type="PROSITE" id="PS00344">
    <property type="entry name" value="GATA_ZN_FINGER_1"/>
    <property type="match status" value="1"/>
</dbReference>
<evidence type="ECO:0000256" key="7">
    <source>
        <dbReference type="SAM" id="MobiDB-lite"/>
    </source>
</evidence>
<dbReference type="GO" id="GO:0000122">
    <property type="term" value="P:negative regulation of transcription by RNA polymerase II"/>
    <property type="evidence" value="ECO:0007669"/>
    <property type="project" value="TreeGrafter"/>
</dbReference>
<evidence type="ECO:0000259" key="8">
    <source>
        <dbReference type="PROSITE" id="PS50114"/>
    </source>
</evidence>
<dbReference type="GO" id="GO:0000981">
    <property type="term" value="F:DNA-binding transcription factor activity, RNA polymerase II-specific"/>
    <property type="evidence" value="ECO:0007669"/>
    <property type="project" value="TreeGrafter"/>
</dbReference>
<evidence type="ECO:0000256" key="6">
    <source>
        <dbReference type="PROSITE-ProRule" id="PRU00094"/>
    </source>
</evidence>
<keyword evidence="2" id="KW-0479">Metal-binding</keyword>